<evidence type="ECO:0000313" key="2">
    <source>
        <dbReference type="Proteomes" id="UP000015104"/>
    </source>
</evidence>
<dbReference type="Proteomes" id="UP000015104">
    <property type="component" value="Unassembled WGS sequence"/>
</dbReference>
<keyword evidence="2" id="KW-1185">Reference proteome</keyword>
<evidence type="ECO:0000313" key="1">
    <source>
        <dbReference type="EnsemblMetazoa" id="tetur20g00210.1"/>
    </source>
</evidence>
<proteinExistence type="predicted"/>
<dbReference type="EMBL" id="CAEY01000505">
    <property type="status" value="NOT_ANNOTATED_CDS"/>
    <property type="molecule type" value="Genomic_DNA"/>
</dbReference>
<reference evidence="2" key="1">
    <citation type="submission" date="2011-08" db="EMBL/GenBank/DDBJ databases">
        <authorList>
            <person name="Rombauts S."/>
        </authorList>
    </citation>
    <scope>NUCLEOTIDE SEQUENCE</scope>
    <source>
        <strain evidence="2">London</strain>
    </source>
</reference>
<dbReference type="AlphaFoldDB" id="T1KSN2"/>
<organism evidence="1 2">
    <name type="scientific">Tetranychus urticae</name>
    <name type="common">Two-spotted spider mite</name>
    <dbReference type="NCBI Taxonomy" id="32264"/>
    <lineage>
        <taxon>Eukaryota</taxon>
        <taxon>Metazoa</taxon>
        <taxon>Ecdysozoa</taxon>
        <taxon>Arthropoda</taxon>
        <taxon>Chelicerata</taxon>
        <taxon>Arachnida</taxon>
        <taxon>Acari</taxon>
        <taxon>Acariformes</taxon>
        <taxon>Trombidiformes</taxon>
        <taxon>Prostigmata</taxon>
        <taxon>Eleutherengona</taxon>
        <taxon>Raphignathae</taxon>
        <taxon>Tetranychoidea</taxon>
        <taxon>Tetranychidae</taxon>
        <taxon>Tetranychus</taxon>
    </lineage>
</organism>
<dbReference type="HOGENOM" id="CLU_3385360_0_0_1"/>
<protein>
    <submittedName>
        <fullName evidence="1">Uncharacterized protein</fullName>
    </submittedName>
</protein>
<sequence>MHQPTNSIQYDRQVFISFLRNCPPRSRCFLRLC</sequence>
<reference evidence="1" key="2">
    <citation type="submission" date="2015-06" db="UniProtKB">
        <authorList>
            <consortium name="EnsemblMetazoa"/>
        </authorList>
    </citation>
    <scope>IDENTIFICATION</scope>
</reference>
<dbReference type="EnsemblMetazoa" id="tetur20g00210.1">
    <property type="protein sequence ID" value="tetur20g00210.1"/>
    <property type="gene ID" value="tetur20g00210"/>
</dbReference>
<accession>T1KSN2</accession>
<name>T1KSN2_TETUR</name>